<dbReference type="EMBL" id="BGPR01014712">
    <property type="protein sequence ID" value="GBN66364.1"/>
    <property type="molecule type" value="Genomic_DNA"/>
</dbReference>
<dbReference type="Proteomes" id="UP000499080">
    <property type="component" value="Unassembled WGS sequence"/>
</dbReference>
<keyword evidence="2" id="KW-1185">Reference proteome</keyword>
<evidence type="ECO:0000313" key="2">
    <source>
        <dbReference type="Proteomes" id="UP000499080"/>
    </source>
</evidence>
<dbReference type="AlphaFoldDB" id="A0A4Y2QSL4"/>
<organism evidence="1 2">
    <name type="scientific">Araneus ventricosus</name>
    <name type="common">Orbweaver spider</name>
    <name type="synonym">Epeira ventricosa</name>
    <dbReference type="NCBI Taxonomy" id="182803"/>
    <lineage>
        <taxon>Eukaryota</taxon>
        <taxon>Metazoa</taxon>
        <taxon>Ecdysozoa</taxon>
        <taxon>Arthropoda</taxon>
        <taxon>Chelicerata</taxon>
        <taxon>Arachnida</taxon>
        <taxon>Araneae</taxon>
        <taxon>Araneomorphae</taxon>
        <taxon>Entelegynae</taxon>
        <taxon>Araneoidea</taxon>
        <taxon>Araneidae</taxon>
        <taxon>Araneus</taxon>
    </lineage>
</organism>
<comment type="caution">
    <text evidence="1">The sequence shown here is derived from an EMBL/GenBank/DDBJ whole genome shotgun (WGS) entry which is preliminary data.</text>
</comment>
<proteinExistence type="predicted"/>
<reference evidence="1 2" key="1">
    <citation type="journal article" date="2019" name="Sci. Rep.">
        <title>Orb-weaving spider Araneus ventricosus genome elucidates the spidroin gene catalogue.</title>
        <authorList>
            <person name="Kono N."/>
            <person name="Nakamura H."/>
            <person name="Ohtoshi R."/>
            <person name="Moran D.A.P."/>
            <person name="Shinohara A."/>
            <person name="Yoshida Y."/>
            <person name="Fujiwara M."/>
            <person name="Mori M."/>
            <person name="Tomita M."/>
            <person name="Arakawa K."/>
        </authorList>
    </citation>
    <scope>NUCLEOTIDE SEQUENCE [LARGE SCALE GENOMIC DNA]</scope>
</reference>
<accession>A0A4Y2QSL4</accession>
<evidence type="ECO:0000313" key="1">
    <source>
        <dbReference type="EMBL" id="GBN66364.1"/>
    </source>
</evidence>
<name>A0A4Y2QSL4_ARAVE</name>
<protein>
    <submittedName>
        <fullName evidence="1">Uncharacterized protein</fullName>
    </submittedName>
</protein>
<sequence>MSRVATEWLQENTSDIRHFHRPSKSKSPDKNISGMPCSVLFRRYLHQLSLLWIYGLFCCELPPRYHQTSVESMPHCVAALLHVRGGPTRY</sequence>
<gene>
    <name evidence="1" type="ORF">AVEN_139312_1</name>
</gene>